<protein>
    <submittedName>
        <fullName evidence="2">Uncharacterized protein</fullName>
    </submittedName>
</protein>
<comment type="caution">
    <text evidence="2">The sequence shown here is derived from an EMBL/GenBank/DDBJ whole genome shotgun (WGS) entry which is preliminary data.</text>
</comment>
<organism evidence="2 3">
    <name type="scientific">Natronosalvus hydrolyticus</name>
    <dbReference type="NCBI Taxonomy" id="2979988"/>
    <lineage>
        <taxon>Archaea</taxon>
        <taxon>Methanobacteriati</taxon>
        <taxon>Methanobacteriota</taxon>
        <taxon>Stenosarchaea group</taxon>
        <taxon>Halobacteria</taxon>
        <taxon>Halobacteriales</taxon>
        <taxon>Natrialbaceae</taxon>
        <taxon>Natronosalvus</taxon>
    </lineage>
</organism>
<gene>
    <name evidence="2" type="ORF">OB919_13915</name>
</gene>
<dbReference type="AlphaFoldDB" id="A0AAP3E7K9"/>
<feature type="compositionally biased region" description="Low complexity" evidence="1">
    <location>
        <begin position="1"/>
        <end position="14"/>
    </location>
</feature>
<dbReference type="EMBL" id="JAOPJZ010000012">
    <property type="protein sequence ID" value="MCU4753057.1"/>
    <property type="molecule type" value="Genomic_DNA"/>
</dbReference>
<feature type="compositionally biased region" description="Basic and acidic residues" evidence="1">
    <location>
        <begin position="33"/>
        <end position="42"/>
    </location>
</feature>
<sequence length="42" mass="4592">MTRSRSTRVTAVSRKAGPRVGSRERQPTTIGAGDHDSIQVIR</sequence>
<evidence type="ECO:0000313" key="3">
    <source>
        <dbReference type="Proteomes" id="UP001321047"/>
    </source>
</evidence>
<name>A0AAP3E7K9_9EURY</name>
<dbReference type="Proteomes" id="UP001321047">
    <property type="component" value="Unassembled WGS sequence"/>
</dbReference>
<evidence type="ECO:0000256" key="1">
    <source>
        <dbReference type="SAM" id="MobiDB-lite"/>
    </source>
</evidence>
<keyword evidence="3" id="KW-1185">Reference proteome</keyword>
<feature type="region of interest" description="Disordered" evidence="1">
    <location>
        <begin position="1"/>
        <end position="42"/>
    </location>
</feature>
<accession>A0AAP3E7K9</accession>
<proteinExistence type="predicted"/>
<reference evidence="2 3" key="1">
    <citation type="submission" date="2022-09" db="EMBL/GenBank/DDBJ databases">
        <title>Enrichment on poylsaccharides allowed isolation of novel metabolic and taxonomic groups of Haloarchaea.</title>
        <authorList>
            <person name="Sorokin D.Y."/>
            <person name="Elcheninov A.G."/>
            <person name="Khizhniak T.V."/>
            <person name="Kolganova T.V."/>
            <person name="Kublanov I.V."/>
        </authorList>
    </citation>
    <scope>NUCLEOTIDE SEQUENCE [LARGE SCALE GENOMIC DNA]</scope>
    <source>
        <strain evidence="2 3">AArc-curdl1</strain>
    </source>
</reference>
<evidence type="ECO:0000313" key="2">
    <source>
        <dbReference type="EMBL" id="MCU4753057.1"/>
    </source>
</evidence>
<dbReference type="RefSeq" id="WP_342809381.1">
    <property type="nucleotide sequence ID" value="NZ_JAOPJZ010000012.1"/>
</dbReference>